<keyword evidence="3" id="KW-1185">Reference proteome</keyword>
<evidence type="ECO:0008006" key="4">
    <source>
        <dbReference type="Google" id="ProtNLM"/>
    </source>
</evidence>
<proteinExistence type="predicted"/>
<reference evidence="2" key="1">
    <citation type="submission" date="2018-11" db="EMBL/GenBank/DDBJ databases">
        <authorList>
            <person name="Alioto T."/>
            <person name="Alioto T."/>
        </authorList>
    </citation>
    <scope>NUCLEOTIDE SEQUENCE</scope>
</reference>
<dbReference type="AlphaFoldDB" id="A0A8B6HT51"/>
<gene>
    <name evidence="2" type="ORF">MGAL_10B013926</name>
</gene>
<dbReference type="OrthoDB" id="524326at2759"/>
<dbReference type="InterPro" id="IPR008936">
    <property type="entry name" value="Rho_GTPase_activation_prot"/>
</dbReference>
<evidence type="ECO:0000256" key="1">
    <source>
        <dbReference type="SAM" id="MobiDB-lite"/>
    </source>
</evidence>
<dbReference type="Proteomes" id="UP000596742">
    <property type="component" value="Unassembled WGS sequence"/>
</dbReference>
<sequence>MKGRRCLDNMCSHGSQTLNRRPSQGALNKCQNSQSDLQSQGSLNSCTDKLHRMASKESLTGRSLSLSDLMHAESKTNLRRACSDAGPVENIIERIKKSLQLVFLLVPPPNRRKLHLLLKLMNKMFNNTKLQLDSEQNTRTLLLETFYRSILSCQDEADMEDLLVMRIVSFLIDHGVDIMLVPKDLKSAVEEKLANMTKTQIVYSRDVFSSFNYCKQVSKEDYEVQRMSSSQKALEELLEEIINDRTMSAARRKQRLKKFEKTYPDIFAKKFATLEQKKDIKEDKPKIKQPLLIRPLMTKLRGLRI</sequence>
<dbReference type="Gene3D" id="1.10.555.10">
    <property type="entry name" value="Rho GTPase activation protein"/>
    <property type="match status" value="1"/>
</dbReference>
<feature type="region of interest" description="Disordered" evidence="1">
    <location>
        <begin position="17"/>
        <end position="43"/>
    </location>
</feature>
<organism evidence="2 3">
    <name type="scientific">Mytilus galloprovincialis</name>
    <name type="common">Mediterranean mussel</name>
    <dbReference type="NCBI Taxonomy" id="29158"/>
    <lineage>
        <taxon>Eukaryota</taxon>
        <taxon>Metazoa</taxon>
        <taxon>Spiralia</taxon>
        <taxon>Lophotrochozoa</taxon>
        <taxon>Mollusca</taxon>
        <taxon>Bivalvia</taxon>
        <taxon>Autobranchia</taxon>
        <taxon>Pteriomorphia</taxon>
        <taxon>Mytilida</taxon>
        <taxon>Mytiloidea</taxon>
        <taxon>Mytilidae</taxon>
        <taxon>Mytilinae</taxon>
        <taxon>Mytilus</taxon>
    </lineage>
</organism>
<dbReference type="SUPFAM" id="SSF48350">
    <property type="entry name" value="GTPase activation domain, GAP"/>
    <property type="match status" value="1"/>
</dbReference>
<comment type="caution">
    <text evidence="2">The sequence shown here is derived from an EMBL/GenBank/DDBJ whole genome shotgun (WGS) entry which is preliminary data.</text>
</comment>
<accession>A0A8B6HT51</accession>
<evidence type="ECO:0000313" key="2">
    <source>
        <dbReference type="EMBL" id="VDI83506.1"/>
    </source>
</evidence>
<dbReference type="EMBL" id="UYJE01010468">
    <property type="protein sequence ID" value="VDI83506.1"/>
    <property type="molecule type" value="Genomic_DNA"/>
</dbReference>
<dbReference type="PANTHER" id="PTHR16206">
    <property type="entry name" value="DEP DOMAIN-CONTAINING"/>
    <property type="match status" value="1"/>
</dbReference>
<protein>
    <recommendedName>
        <fullName evidence="4">DEP domain-containing protein</fullName>
    </recommendedName>
</protein>
<evidence type="ECO:0000313" key="3">
    <source>
        <dbReference type="Proteomes" id="UP000596742"/>
    </source>
</evidence>
<dbReference type="PANTHER" id="PTHR16206:SF4">
    <property type="entry name" value="PROTEIN LET-99"/>
    <property type="match status" value="1"/>
</dbReference>
<name>A0A8B6HT51_MYTGA</name>